<organism evidence="3 4">
    <name type="scientific">Streptomyces pacificus</name>
    <dbReference type="NCBI Taxonomy" id="2705029"/>
    <lineage>
        <taxon>Bacteria</taxon>
        <taxon>Bacillati</taxon>
        <taxon>Actinomycetota</taxon>
        <taxon>Actinomycetes</taxon>
        <taxon>Kitasatosporales</taxon>
        <taxon>Streptomycetaceae</taxon>
        <taxon>Streptomyces</taxon>
    </lineage>
</organism>
<comment type="caution">
    <text evidence="3">The sequence shown here is derived from an EMBL/GenBank/DDBJ whole genome shotgun (WGS) entry which is preliminary data.</text>
</comment>
<evidence type="ECO:0000259" key="2">
    <source>
        <dbReference type="Pfam" id="PF00975"/>
    </source>
</evidence>
<dbReference type="PANTHER" id="PTHR11487:SF0">
    <property type="entry name" value="S-ACYL FATTY ACID SYNTHASE THIOESTERASE, MEDIUM CHAIN"/>
    <property type="match status" value="1"/>
</dbReference>
<keyword evidence="4" id="KW-1185">Reference proteome</keyword>
<evidence type="ECO:0000313" key="3">
    <source>
        <dbReference type="EMBL" id="GFH36364.1"/>
    </source>
</evidence>
<accession>A0A6A0AWM9</accession>
<name>A0A6A0AWM9_9ACTN</name>
<proteinExistence type="inferred from homology"/>
<gene>
    <name evidence="3" type="ORF">SCWH03_25920</name>
</gene>
<dbReference type="InterPro" id="IPR029058">
    <property type="entry name" value="AB_hydrolase_fold"/>
</dbReference>
<dbReference type="PANTHER" id="PTHR11487">
    <property type="entry name" value="THIOESTERASE"/>
    <property type="match status" value="1"/>
</dbReference>
<dbReference type="GO" id="GO:0008610">
    <property type="term" value="P:lipid biosynthetic process"/>
    <property type="evidence" value="ECO:0007669"/>
    <property type="project" value="TreeGrafter"/>
</dbReference>
<dbReference type="Proteomes" id="UP000484988">
    <property type="component" value="Unassembled WGS sequence"/>
</dbReference>
<protein>
    <submittedName>
        <fullName evidence="3">Thioesterase</fullName>
    </submittedName>
</protein>
<dbReference type="Pfam" id="PF00975">
    <property type="entry name" value="Thioesterase"/>
    <property type="match status" value="1"/>
</dbReference>
<feature type="domain" description="Thioesterase" evidence="2">
    <location>
        <begin position="27"/>
        <end position="251"/>
    </location>
</feature>
<sequence length="266" mass="29364">MRGRGTYVMTPYLTCSTPLEPGAELDLFCLPCAGGGASAYARWQERLDANGSGVRVLPIRLPGREERAHEPRFAELDALVADLDEHLDEVFTRPYVLYGHSMGAFIAHALALARQRRGAPLQRALVLSSHRAPHVRPSRILDPDADDETLAASLADLGGIPWELARRSRFRAAYMPLVRDDLRLCAEWVEPTGIEPLRVPLHLFTGVDDYLVPLPKMAAWRAHGGRGSELRTMPGGHFFVRSHADELLGRLAEVVARYRTSGAATT</sequence>
<dbReference type="InterPro" id="IPR001031">
    <property type="entry name" value="Thioesterase"/>
</dbReference>
<dbReference type="Gene3D" id="3.40.50.1820">
    <property type="entry name" value="alpha/beta hydrolase"/>
    <property type="match status" value="1"/>
</dbReference>
<evidence type="ECO:0000256" key="1">
    <source>
        <dbReference type="ARBA" id="ARBA00007169"/>
    </source>
</evidence>
<dbReference type="AlphaFoldDB" id="A0A6A0AWM9"/>
<dbReference type="InterPro" id="IPR012223">
    <property type="entry name" value="TEII"/>
</dbReference>
<dbReference type="SUPFAM" id="SSF53474">
    <property type="entry name" value="alpha/beta-Hydrolases"/>
    <property type="match status" value="1"/>
</dbReference>
<comment type="similarity">
    <text evidence="1">Belongs to the thioesterase family.</text>
</comment>
<evidence type="ECO:0000313" key="4">
    <source>
        <dbReference type="Proteomes" id="UP000484988"/>
    </source>
</evidence>
<reference evidence="3 4" key="1">
    <citation type="submission" date="2020-02" db="EMBL/GenBank/DDBJ databases">
        <title>Whole Genome Shotgun Sequence of Streptomyces sp. strain CWH03.</title>
        <authorList>
            <person name="Dohra H."/>
            <person name="Kodani S."/>
            <person name="Yamamura H."/>
        </authorList>
    </citation>
    <scope>NUCLEOTIDE SEQUENCE [LARGE SCALE GENOMIC DNA]</scope>
    <source>
        <strain evidence="3 4">CWH03</strain>
    </source>
</reference>
<dbReference type="EMBL" id="BLLG01000006">
    <property type="protein sequence ID" value="GFH36364.1"/>
    <property type="molecule type" value="Genomic_DNA"/>
</dbReference>